<evidence type="ECO:0000313" key="7">
    <source>
        <dbReference type="Proteomes" id="UP000241462"/>
    </source>
</evidence>
<evidence type="ECO:0000256" key="2">
    <source>
        <dbReference type="ARBA" id="ARBA00008848"/>
    </source>
</evidence>
<dbReference type="InterPro" id="IPR016098">
    <property type="entry name" value="CAP/MinC_C"/>
</dbReference>
<feature type="compositionally biased region" description="Acidic residues" evidence="4">
    <location>
        <begin position="240"/>
        <end position="249"/>
    </location>
</feature>
<dbReference type="Proteomes" id="UP000241462">
    <property type="component" value="Unassembled WGS sequence"/>
</dbReference>
<feature type="compositionally biased region" description="Basic and acidic residues" evidence="4">
    <location>
        <begin position="152"/>
        <end position="166"/>
    </location>
</feature>
<proteinExistence type="inferred from homology"/>
<keyword evidence="3" id="KW-0963">Cytoplasm</keyword>
<feature type="region of interest" description="Disordered" evidence="4">
    <location>
        <begin position="118"/>
        <end position="188"/>
    </location>
</feature>
<sequence>MQAVMSTPATHDAAFKAVKPAMDPKEVFYRHFEAQATAIQDDIANLSNIATAGGERKDATDHILTSISRLTNEVSDAAALAPPRDQMIYNQALKALREHLNVQTSRFGPRSRFAFSPRSKERFLSSSPPRNTQAQVSASNNSNAAAAAVQQSEDKVGDLPKFDNTKGKNYNAEMASQSGTGIRKPSFSTARDIDISSHRGMHIILPATASRATTSGSITDLRNCVLDMSVPTLRRGLTENQDDDDDDETEPSKKATKKRRTLKASPFSSLAIKDISRSVIIAGRVAGPAHITGVKDAVLVVNARQVRIHECENVSVYLWAGSRPIIEDCTGMRFAEIPAQYLTSDQEPSTNQWNQVDDFNWLKSEASPNWRAITPGEANDENAIPSTFWETTVRGGPQLCTEDILHKAGIA</sequence>
<dbReference type="PANTHER" id="PTHR15139">
    <property type="entry name" value="TUBULIN FOLDING COFACTOR C"/>
    <property type="match status" value="1"/>
</dbReference>
<organism evidence="6 7">
    <name type="scientific">Coniella lustricola</name>
    <dbReference type="NCBI Taxonomy" id="2025994"/>
    <lineage>
        <taxon>Eukaryota</taxon>
        <taxon>Fungi</taxon>
        <taxon>Dikarya</taxon>
        <taxon>Ascomycota</taxon>
        <taxon>Pezizomycotina</taxon>
        <taxon>Sordariomycetes</taxon>
        <taxon>Sordariomycetidae</taxon>
        <taxon>Diaporthales</taxon>
        <taxon>Schizoparmaceae</taxon>
        <taxon>Coniella</taxon>
    </lineage>
</organism>
<comment type="subcellular location">
    <subcellularLocation>
        <location evidence="1">Cytoplasm</location>
    </subcellularLocation>
</comment>
<name>A0A2T2ZT67_9PEZI</name>
<dbReference type="GO" id="GO:0005737">
    <property type="term" value="C:cytoplasm"/>
    <property type="evidence" value="ECO:0007669"/>
    <property type="project" value="UniProtKB-SubCell"/>
</dbReference>
<reference evidence="6 7" key="1">
    <citation type="journal article" date="2018" name="Mycol. Prog.">
        <title>Coniella lustricola, a new species from submerged detritus.</title>
        <authorList>
            <person name="Raudabaugh D.B."/>
            <person name="Iturriaga T."/>
            <person name="Carver A."/>
            <person name="Mondo S."/>
            <person name="Pangilinan J."/>
            <person name="Lipzen A."/>
            <person name="He G."/>
            <person name="Amirebrahimi M."/>
            <person name="Grigoriev I.V."/>
            <person name="Miller A.N."/>
        </authorList>
    </citation>
    <scope>NUCLEOTIDE SEQUENCE [LARGE SCALE GENOMIC DNA]</scope>
    <source>
        <strain evidence="6 7">B22-T-1</strain>
    </source>
</reference>
<dbReference type="PROSITE" id="PS51329">
    <property type="entry name" value="C_CAP_COFACTOR_C"/>
    <property type="match status" value="1"/>
</dbReference>
<feature type="compositionally biased region" description="Low complexity" evidence="4">
    <location>
        <begin position="133"/>
        <end position="151"/>
    </location>
</feature>
<evidence type="ECO:0000256" key="1">
    <source>
        <dbReference type="ARBA" id="ARBA00004496"/>
    </source>
</evidence>
<dbReference type="OrthoDB" id="194775at2759"/>
<dbReference type="InParanoid" id="A0A2T2ZT67"/>
<dbReference type="InterPro" id="IPR017901">
    <property type="entry name" value="C-CAP_CF_C-like"/>
</dbReference>
<dbReference type="Pfam" id="PF07986">
    <property type="entry name" value="TBCC"/>
    <property type="match status" value="1"/>
</dbReference>
<accession>A0A2T2ZT67</accession>
<dbReference type="Gene3D" id="1.20.58.1250">
    <property type="entry name" value="Tubulin Binding Cofactor C, N-terminal domain"/>
    <property type="match status" value="1"/>
</dbReference>
<dbReference type="STRING" id="2025994.A0A2T2ZT67"/>
<dbReference type="InterPro" id="IPR038397">
    <property type="entry name" value="TBCC_N_sf"/>
</dbReference>
<evidence type="ECO:0000259" key="5">
    <source>
        <dbReference type="PROSITE" id="PS51329"/>
    </source>
</evidence>
<dbReference type="Gene3D" id="2.160.20.70">
    <property type="match status" value="1"/>
</dbReference>
<dbReference type="AlphaFoldDB" id="A0A2T2ZT67"/>
<comment type="similarity">
    <text evidence="2">Belongs to the TBCC family.</text>
</comment>
<feature type="domain" description="C-CAP/cofactor C-like" evidence="5">
    <location>
        <begin position="251"/>
        <end position="361"/>
    </location>
</feature>
<dbReference type="EMBL" id="KZ678741">
    <property type="protein sequence ID" value="PSR75827.1"/>
    <property type="molecule type" value="Genomic_DNA"/>
</dbReference>
<dbReference type="InterPro" id="IPR012945">
    <property type="entry name" value="Tubulin-bd_cofactor_C_dom"/>
</dbReference>
<dbReference type="GO" id="GO:0007021">
    <property type="term" value="P:tubulin complex assembly"/>
    <property type="evidence" value="ECO:0007669"/>
    <property type="project" value="TreeGrafter"/>
</dbReference>
<evidence type="ECO:0000313" key="6">
    <source>
        <dbReference type="EMBL" id="PSR75827.1"/>
    </source>
</evidence>
<dbReference type="GO" id="GO:0007023">
    <property type="term" value="P:post-chaperonin tubulin folding pathway"/>
    <property type="evidence" value="ECO:0007669"/>
    <property type="project" value="InterPro"/>
</dbReference>
<evidence type="ECO:0000256" key="3">
    <source>
        <dbReference type="ARBA" id="ARBA00022490"/>
    </source>
</evidence>
<evidence type="ECO:0000256" key="4">
    <source>
        <dbReference type="SAM" id="MobiDB-lite"/>
    </source>
</evidence>
<dbReference type="PANTHER" id="PTHR15139:SF0">
    <property type="entry name" value="TUBULIN-SPECIFIC CHAPERONE C"/>
    <property type="match status" value="1"/>
</dbReference>
<dbReference type="InterPro" id="IPR027684">
    <property type="entry name" value="TBCC"/>
</dbReference>
<keyword evidence="7" id="KW-1185">Reference proteome</keyword>
<gene>
    <name evidence="6" type="ORF">BD289DRAFT_184735</name>
</gene>
<protein>
    <submittedName>
        <fullName evidence="6">Tubulin-specific chaperone C</fullName>
    </submittedName>
</protein>
<feature type="region of interest" description="Disordered" evidence="4">
    <location>
        <begin position="235"/>
        <end position="260"/>
    </location>
</feature>